<name>A0A8S3YZJ9_9EUPU</name>
<reference evidence="1" key="1">
    <citation type="submission" date="2021-04" db="EMBL/GenBank/DDBJ databases">
        <authorList>
            <consortium name="Molecular Ecology Group"/>
        </authorList>
    </citation>
    <scope>NUCLEOTIDE SEQUENCE</scope>
</reference>
<sequence length="286" mass="31792">NQEIMNENGLIQTFGTDNSATAENFDCLRHQYDNIAFVCEEPNCSSTDAPDPIATGKCISRESSLAVNPSAEEDVPDNQRAANEILTGNKQNSDRVLFTTQVAFHDTLQIYTDKGMIRRRHQSDGVSAAFRKQSIDACSTTSIITSMTNVSTDDSSECGGYRTLIYSRHEAVALKDFHSEARALMDVYSYLKNMALLLDVDKPSVEDIVDACLLRALEDVRNKDIYDLARSALFTHDLVHQLSHTVQGTSITEDGAFDYDHNWICAMCTIPGLTSRRVCIARLLHP</sequence>
<dbReference type="OrthoDB" id="1735926at2759"/>
<feature type="non-terminal residue" evidence="1">
    <location>
        <position position="286"/>
    </location>
</feature>
<gene>
    <name evidence="1" type="ORF">CUNI_LOCUS6400</name>
</gene>
<evidence type="ECO:0000313" key="2">
    <source>
        <dbReference type="Proteomes" id="UP000678393"/>
    </source>
</evidence>
<comment type="caution">
    <text evidence="1">The sequence shown here is derived from an EMBL/GenBank/DDBJ whole genome shotgun (WGS) entry which is preliminary data.</text>
</comment>
<protein>
    <submittedName>
        <fullName evidence="1">Uncharacterized protein</fullName>
    </submittedName>
</protein>
<proteinExistence type="predicted"/>
<dbReference type="EMBL" id="CAJHNH020000974">
    <property type="protein sequence ID" value="CAG5120842.1"/>
    <property type="molecule type" value="Genomic_DNA"/>
</dbReference>
<keyword evidence="2" id="KW-1185">Reference proteome</keyword>
<dbReference type="AlphaFoldDB" id="A0A8S3YZJ9"/>
<accession>A0A8S3YZJ9</accession>
<feature type="non-terminal residue" evidence="1">
    <location>
        <position position="1"/>
    </location>
</feature>
<evidence type="ECO:0000313" key="1">
    <source>
        <dbReference type="EMBL" id="CAG5120842.1"/>
    </source>
</evidence>
<dbReference type="Proteomes" id="UP000678393">
    <property type="component" value="Unassembled WGS sequence"/>
</dbReference>
<organism evidence="1 2">
    <name type="scientific">Candidula unifasciata</name>
    <dbReference type="NCBI Taxonomy" id="100452"/>
    <lineage>
        <taxon>Eukaryota</taxon>
        <taxon>Metazoa</taxon>
        <taxon>Spiralia</taxon>
        <taxon>Lophotrochozoa</taxon>
        <taxon>Mollusca</taxon>
        <taxon>Gastropoda</taxon>
        <taxon>Heterobranchia</taxon>
        <taxon>Euthyneura</taxon>
        <taxon>Panpulmonata</taxon>
        <taxon>Eupulmonata</taxon>
        <taxon>Stylommatophora</taxon>
        <taxon>Helicina</taxon>
        <taxon>Helicoidea</taxon>
        <taxon>Geomitridae</taxon>
        <taxon>Candidula</taxon>
    </lineage>
</organism>